<proteinExistence type="predicted"/>
<keyword evidence="3" id="KW-1185">Reference proteome</keyword>
<comment type="caution">
    <text evidence="2">The sequence shown here is derived from an EMBL/GenBank/DDBJ whole genome shotgun (WGS) entry which is preliminary data.</text>
</comment>
<dbReference type="SUPFAM" id="SSF52540">
    <property type="entry name" value="P-loop containing nucleoside triphosphate hydrolases"/>
    <property type="match status" value="1"/>
</dbReference>
<sequence length="381" mass="42965">MVQEIVIHLGDCKTGTTSIQSALAEDLFTVQGRSYVYPAQMNHNPMADCLRGKGNSELVQERWGRLSDRIRHSDSEIAIISAENFEFVRPTALAEALDRFFPEFKGRIRMIAYVRPHAERLVSSYAERSKQGKFHGDVEAAHDHFLANGLLTYLPRFTRWREVFGDAFHVRPMIRDRLKGGDVVRDFLDFAFEGAEIEIDSKAIANESLSIADLMAMRRLHQRLDESKQYGDELPGAVGWNFASFLSSLPKTASFAKPYMHRSLAEKVRSAYMEDAKAMDAAFFQGSPLADALEASVNKAPSEIQSLKIEDYFSADAIRVIDGIGHLMRRVMEADPMHFRMAVRPEKLRPAQIQGALSNVGKRRAGKRRAGRGMNKRQAEV</sequence>
<reference evidence="2 3" key="1">
    <citation type="submission" date="2020-02" db="EMBL/GenBank/DDBJ databases">
        <authorList>
            <person name="Chen W.-M."/>
        </authorList>
    </citation>
    <scope>NUCLEOTIDE SEQUENCE [LARGE SCALE GENOMIC DNA]</scope>
    <source>
        <strain evidence="2 3">KMS-5</strain>
    </source>
</reference>
<evidence type="ECO:0000313" key="2">
    <source>
        <dbReference type="EMBL" id="NEY89072.1"/>
    </source>
</evidence>
<dbReference type="RefSeq" id="WP_164623084.1">
    <property type="nucleotide sequence ID" value="NZ_JAAIVJ010000001.1"/>
</dbReference>
<dbReference type="AlphaFoldDB" id="A0A6M0QRL3"/>
<accession>A0A6M0QRL3</accession>
<name>A0A6M0QRL3_9RHOB</name>
<feature type="region of interest" description="Disordered" evidence="1">
    <location>
        <begin position="359"/>
        <end position="381"/>
    </location>
</feature>
<dbReference type="InterPro" id="IPR027417">
    <property type="entry name" value="P-loop_NTPase"/>
</dbReference>
<evidence type="ECO:0008006" key="4">
    <source>
        <dbReference type="Google" id="ProtNLM"/>
    </source>
</evidence>
<evidence type="ECO:0000313" key="3">
    <source>
        <dbReference type="Proteomes" id="UP000477782"/>
    </source>
</evidence>
<dbReference type="EMBL" id="JAAIVJ010000001">
    <property type="protein sequence ID" value="NEY89072.1"/>
    <property type="molecule type" value="Genomic_DNA"/>
</dbReference>
<protein>
    <recommendedName>
        <fullName evidence="4">Sulfotransferase family protein</fullName>
    </recommendedName>
</protein>
<evidence type="ECO:0000256" key="1">
    <source>
        <dbReference type="SAM" id="MobiDB-lite"/>
    </source>
</evidence>
<gene>
    <name evidence="2" type="ORF">G4Z14_02085</name>
</gene>
<organism evidence="2 3">
    <name type="scientific">Tabrizicola oligotrophica</name>
    <dbReference type="NCBI Taxonomy" id="2710650"/>
    <lineage>
        <taxon>Bacteria</taxon>
        <taxon>Pseudomonadati</taxon>
        <taxon>Pseudomonadota</taxon>
        <taxon>Alphaproteobacteria</taxon>
        <taxon>Rhodobacterales</taxon>
        <taxon>Paracoccaceae</taxon>
        <taxon>Tabrizicola</taxon>
    </lineage>
</organism>
<dbReference type="Proteomes" id="UP000477782">
    <property type="component" value="Unassembled WGS sequence"/>
</dbReference>
<feature type="compositionally biased region" description="Basic residues" evidence="1">
    <location>
        <begin position="361"/>
        <end position="375"/>
    </location>
</feature>